<keyword evidence="2" id="KW-1185">Reference proteome</keyword>
<evidence type="ECO:0000313" key="2">
    <source>
        <dbReference type="Proteomes" id="UP001279734"/>
    </source>
</evidence>
<name>A0AAD3T925_NEPGR</name>
<dbReference type="EMBL" id="BSYO01000028">
    <property type="protein sequence ID" value="GMH24881.1"/>
    <property type="molecule type" value="Genomic_DNA"/>
</dbReference>
<reference evidence="1" key="1">
    <citation type="submission" date="2023-05" db="EMBL/GenBank/DDBJ databases">
        <title>Nepenthes gracilis genome sequencing.</title>
        <authorList>
            <person name="Fukushima K."/>
        </authorList>
    </citation>
    <scope>NUCLEOTIDE SEQUENCE</scope>
    <source>
        <strain evidence="1">SING2019-196</strain>
    </source>
</reference>
<dbReference type="Proteomes" id="UP001279734">
    <property type="component" value="Unassembled WGS sequence"/>
</dbReference>
<gene>
    <name evidence="1" type="ORF">Nepgr_026724</name>
</gene>
<comment type="caution">
    <text evidence="1">The sequence shown here is derived from an EMBL/GenBank/DDBJ whole genome shotgun (WGS) entry which is preliminary data.</text>
</comment>
<evidence type="ECO:0000313" key="1">
    <source>
        <dbReference type="EMBL" id="GMH24881.1"/>
    </source>
</evidence>
<organism evidence="1 2">
    <name type="scientific">Nepenthes gracilis</name>
    <name type="common">Slender pitcher plant</name>
    <dbReference type="NCBI Taxonomy" id="150966"/>
    <lineage>
        <taxon>Eukaryota</taxon>
        <taxon>Viridiplantae</taxon>
        <taxon>Streptophyta</taxon>
        <taxon>Embryophyta</taxon>
        <taxon>Tracheophyta</taxon>
        <taxon>Spermatophyta</taxon>
        <taxon>Magnoliopsida</taxon>
        <taxon>eudicotyledons</taxon>
        <taxon>Gunneridae</taxon>
        <taxon>Pentapetalae</taxon>
        <taxon>Caryophyllales</taxon>
        <taxon>Nepenthaceae</taxon>
        <taxon>Nepenthes</taxon>
    </lineage>
</organism>
<proteinExistence type="predicted"/>
<sequence>MLFFIASPLKAGISDDSKTWPPVLAPFCCCGGAIACCTAFCTPPGRHVAWYAATCNKLSERPLLAVCSSRFVAISRYGYSIRGGVVHSVSSQETGMGGLHFIWLNWSVWKLVRLLDLFPGLALDGWQIGTEWMSCWHLRLVALSPFHSADLASCASTLLLLWWCDRLLYGLLHTSSRIALCLLGVDCWFGNIDWIGNLDWHDAVGGMLYPICSNKPAWLGYWVCFLDWLWMAGKLGRNGCLGLPIDRYALTFGVDALLARLVEMLGCNMGSVAYYLFELVDELRQS</sequence>
<protein>
    <submittedName>
        <fullName evidence="1">Uncharacterized protein</fullName>
    </submittedName>
</protein>
<accession>A0AAD3T925</accession>
<dbReference type="AlphaFoldDB" id="A0AAD3T925"/>